<dbReference type="KEGG" id="dov:DSCO28_58740"/>
<dbReference type="GO" id="GO:0042918">
    <property type="term" value="P:alkanesulfonate transmembrane transport"/>
    <property type="evidence" value="ECO:0007669"/>
    <property type="project" value="TreeGrafter"/>
</dbReference>
<accession>A0A5K7ZYI5</accession>
<comment type="subcellular location">
    <subcellularLocation>
        <location evidence="1">Membrane</location>
    </subcellularLocation>
    <subcellularLocation>
        <location evidence="2">Periplasm</location>
    </subcellularLocation>
</comment>
<evidence type="ECO:0000256" key="3">
    <source>
        <dbReference type="ARBA" id="ARBA00010742"/>
    </source>
</evidence>
<evidence type="ECO:0000313" key="9">
    <source>
        <dbReference type="Proteomes" id="UP000425960"/>
    </source>
</evidence>
<dbReference type="InterPro" id="IPR036737">
    <property type="entry name" value="OmpA-like_sf"/>
</dbReference>
<dbReference type="PROSITE" id="PS51123">
    <property type="entry name" value="OMPA_2"/>
    <property type="match status" value="1"/>
</dbReference>
<dbReference type="SUPFAM" id="SSF103088">
    <property type="entry name" value="OmpA-like"/>
    <property type="match status" value="1"/>
</dbReference>
<dbReference type="RefSeq" id="WP_155324956.1">
    <property type="nucleotide sequence ID" value="NZ_AP021876.1"/>
</dbReference>
<dbReference type="Pfam" id="PF00691">
    <property type="entry name" value="OmpA"/>
    <property type="match status" value="1"/>
</dbReference>
<dbReference type="PRINTS" id="PR01021">
    <property type="entry name" value="OMPADOMAIN"/>
</dbReference>
<feature type="domain" description="OmpA-like" evidence="7">
    <location>
        <begin position="401"/>
        <end position="522"/>
    </location>
</feature>
<dbReference type="AlphaFoldDB" id="A0A5K7ZYI5"/>
<dbReference type="InterPro" id="IPR006664">
    <property type="entry name" value="OMP_bac"/>
</dbReference>
<evidence type="ECO:0000259" key="7">
    <source>
        <dbReference type="PROSITE" id="PS51123"/>
    </source>
</evidence>
<evidence type="ECO:0000256" key="2">
    <source>
        <dbReference type="ARBA" id="ARBA00004418"/>
    </source>
</evidence>
<protein>
    <recommendedName>
        <fullName evidence="7">OmpA-like domain-containing protein</fullName>
    </recommendedName>
</protein>
<organism evidence="8 9">
    <name type="scientific">Desulfosarcina ovata subsp. sediminis</name>
    <dbReference type="NCBI Taxonomy" id="885957"/>
    <lineage>
        <taxon>Bacteria</taxon>
        <taxon>Pseudomonadati</taxon>
        <taxon>Thermodesulfobacteriota</taxon>
        <taxon>Desulfobacteria</taxon>
        <taxon>Desulfobacterales</taxon>
        <taxon>Desulfosarcinaceae</taxon>
        <taxon>Desulfosarcina</taxon>
    </lineage>
</organism>
<keyword evidence="5 6" id="KW-0472">Membrane</keyword>
<dbReference type="InterPro" id="IPR006665">
    <property type="entry name" value="OmpA-like"/>
</dbReference>
<dbReference type="EMBL" id="AP021876">
    <property type="protein sequence ID" value="BBO85308.1"/>
    <property type="molecule type" value="Genomic_DNA"/>
</dbReference>
<dbReference type="PANTHER" id="PTHR30024">
    <property type="entry name" value="ALIPHATIC SULFONATES-BINDING PROTEIN-RELATED"/>
    <property type="match status" value="1"/>
</dbReference>
<evidence type="ECO:0000256" key="6">
    <source>
        <dbReference type="PROSITE-ProRule" id="PRU00473"/>
    </source>
</evidence>
<dbReference type="PANTHER" id="PTHR30024:SF47">
    <property type="entry name" value="TAURINE-BINDING PERIPLASMIC PROTEIN"/>
    <property type="match status" value="1"/>
</dbReference>
<reference evidence="8 9" key="1">
    <citation type="submission" date="2019-11" db="EMBL/GenBank/DDBJ databases">
        <title>Comparative genomics of hydrocarbon-degrading Desulfosarcina strains.</title>
        <authorList>
            <person name="Watanabe M."/>
            <person name="Kojima H."/>
            <person name="Fukui M."/>
        </authorList>
    </citation>
    <scope>NUCLEOTIDE SEQUENCE [LARGE SCALE GENOMIC DNA]</scope>
    <source>
        <strain evidence="8 9">28bB2T</strain>
    </source>
</reference>
<dbReference type="SUPFAM" id="SSF53850">
    <property type="entry name" value="Periplasmic binding protein-like II"/>
    <property type="match status" value="1"/>
</dbReference>
<keyword evidence="4" id="KW-0732">Signal</keyword>
<dbReference type="Gene3D" id="3.30.1330.60">
    <property type="entry name" value="OmpA-like domain"/>
    <property type="match status" value="1"/>
</dbReference>
<dbReference type="GO" id="GO:0042597">
    <property type="term" value="C:periplasmic space"/>
    <property type="evidence" value="ECO:0007669"/>
    <property type="project" value="UniProtKB-SubCell"/>
</dbReference>
<comment type="similarity">
    <text evidence="3">Belongs to the bacterial solute-binding protein SsuA/TauA family.</text>
</comment>
<evidence type="ECO:0000313" key="8">
    <source>
        <dbReference type="EMBL" id="BBO85308.1"/>
    </source>
</evidence>
<dbReference type="Proteomes" id="UP000425960">
    <property type="component" value="Chromosome"/>
</dbReference>
<proteinExistence type="inferred from homology"/>
<evidence type="ECO:0000256" key="4">
    <source>
        <dbReference type="ARBA" id="ARBA00022729"/>
    </source>
</evidence>
<dbReference type="CDD" id="cd07185">
    <property type="entry name" value="OmpA_C-like"/>
    <property type="match status" value="1"/>
</dbReference>
<name>A0A5K7ZYI5_9BACT</name>
<dbReference type="GO" id="GO:0016020">
    <property type="term" value="C:membrane"/>
    <property type="evidence" value="ECO:0007669"/>
    <property type="project" value="UniProtKB-SubCell"/>
</dbReference>
<sequence>MNRNLVGALLMVAIVVIGALAVKFFLPYFENSQQQATTDAAKTKGKIVVALDNWVGYFILRSPEMEAAMRRAGYILICEDDQADYGRRMDRLKAGDIDFAVATVDSFILNGATRSFPGAMVMVIDESKGGDAILARKDKLAGLDALKGSADIRVAFTPDSPSHHLAKAAADHFNAPELLPSGKLRIETNGSRDAVDKLLAGQTDVAVCWEPDVSRALNDPGIVKLLGTEDTERLIVDILVAGRKTLKKRPEVVRLLVGTYFRVLKKYRDHPDLLTDQVESATGLEKDAVVAMLKGVRWANFGENCEAWFGIAAPGQVADEGLVDTIAASARILVSAGDFPESPIPDDDPYRLTNSSFLSTLFAKGLTGSFTTPGGNSGAAGVVSSLETPFSPLSDSQWDALKTVGTLKVDPIVFQQGTSQLDAMAKRVLDDAVARLKHYPHFRVMINGHTDVRGNAGENQRLSRERADAVARYLKTNYHIDANRLRVIGYGGSQPLPQAPGESRRAWMYRLPRVEMVLAREDY</sequence>
<evidence type="ECO:0000256" key="1">
    <source>
        <dbReference type="ARBA" id="ARBA00004370"/>
    </source>
</evidence>
<dbReference type="Gene3D" id="3.40.190.10">
    <property type="entry name" value="Periplasmic binding protein-like II"/>
    <property type="match status" value="1"/>
</dbReference>
<gene>
    <name evidence="8" type="ORF">DSCO28_58740</name>
</gene>
<evidence type="ECO:0000256" key="5">
    <source>
        <dbReference type="ARBA" id="ARBA00023136"/>
    </source>
</evidence>